<evidence type="ECO:0000313" key="6">
    <source>
        <dbReference type="EMBL" id="CAL8122574.1"/>
    </source>
</evidence>
<feature type="compositionally biased region" description="Acidic residues" evidence="5">
    <location>
        <begin position="111"/>
        <end position="120"/>
    </location>
</feature>
<keyword evidence="3" id="KW-0969">Cilium</keyword>
<gene>
    <name evidence="6" type="ORF">ODALV1_LOCUS19868</name>
</gene>
<comment type="subcellular location">
    <subcellularLocation>
        <location evidence="1">Cell projection</location>
        <location evidence="1">Cilium</location>
        <location evidence="1">Flagellum</location>
    </subcellularLocation>
</comment>
<keyword evidence="2" id="KW-0282">Flagellum</keyword>
<dbReference type="PANTHER" id="PTHR46437:SF1">
    <property type="entry name" value="MORN REPEAT-CONTAINING PROTEIN 5"/>
    <property type="match status" value="1"/>
</dbReference>
<sequence length="569" mass="65569">MSNENIEQENLPQQEGNEDEVKNPANLLPGQGDDQKGDAEAENELPDLDDENEKGELGADNLSDFDAEDEDDKEMQEDERSPRNSGGTNETYDELGSEFSEAERKRRSTGEDEEGEDDIIEVLKGPDSLDDFMKNWEDDARNSDVDVDEVVIAATRTSSINILELNLLTREEAAPIAEYIIQLLEEDLALHMQTTGIKFPEPLTKRELMRLKRGLKDTDSASSFDSNLSDILPGEPSKIRMTYEKGISVYADMSLMHLAVEDRVDKEIQVNLHRAKKRKHGMRFSRYTQTLEMTYIPMETALLIFKQMYPQMDDFKVRDPPSRKASQERAIAIAETTDPNIDNKRKGPQIISLSNKKQLLQPLMDDYFKEEKFWTGSRFLGEYKNKRFFKGRYDHPTGTKFESEFYDGHFETKNHFGLVSYPRGDTFEGEWRRGRYQSGSITFCDGLKFSGSDWKYCEPPDRRFKVERYYGIKPAGMTLFSDQYPAPHVPPGMHDVGDGFYNSKTGEVRGYDGFLLRQATDSEKCWIERNCRKVHESMEHIAPNFLLERIPGSYVETQKKIPLTKKRYH</sequence>
<organism evidence="6 7">
    <name type="scientific">Orchesella dallaii</name>
    <dbReference type="NCBI Taxonomy" id="48710"/>
    <lineage>
        <taxon>Eukaryota</taxon>
        <taxon>Metazoa</taxon>
        <taxon>Ecdysozoa</taxon>
        <taxon>Arthropoda</taxon>
        <taxon>Hexapoda</taxon>
        <taxon>Collembola</taxon>
        <taxon>Entomobryomorpha</taxon>
        <taxon>Entomobryoidea</taxon>
        <taxon>Orchesellidae</taxon>
        <taxon>Orchesellinae</taxon>
        <taxon>Orchesella</taxon>
    </lineage>
</organism>
<feature type="compositionally biased region" description="Basic and acidic residues" evidence="5">
    <location>
        <begin position="101"/>
        <end position="110"/>
    </location>
</feature>
<feature type="region of interest" description="Disordered" evidence="5">
    <location>
        <begin position="1"/>
        <end position="120"/>
    </location>
</feature>
<dbReference type="Proteomes" id="UP001642540">
    <property type="component" value="Unassembled WGS sequence"/>
</dbReference>
<proteinExistence type="predicted"/>
<keyword evidence="7" id="KW-1185">Reference proteome</keyword>
<feature type="compositionally biased region" description="Polar residues" evidence="5">
    <location>
        <begin position="1"/>
        <end position="15"/>
    </location>
</feature>
<comment type="caution">
    <text evidence="6">The sequence shown here is derived from an EMBL/GenBank/DDBJ whole genome shotgun (WGS) entry which is preliminary data.</text>
</comment>
<evidence type="ECO:0008006" key="8">
    <source>
        <dbReference type="Google" id="ProtNLM"/>
    </source>
</evidence>
<feature type="compositionally biased region" description="Acidic residues" evidence="5">
    <location>
        <begin position="40"/>
        <end position="53"/>
    </location>
</feature>
<evidence type="ECO:0000256" key="1">
    <source>
        <dbReference type="ARBA" id="ARBA00004230"/>
    </source>
</evidence>
<dbReference type="PANTHER" id="PTHR46437">
    <property type="entry name" value="MORN REPEAT-CONTAINING PROTEIN 5"/>
    <property type="match status" value="1"/>
</dbReference>
<name>A0ABP1RA24_9HEXA</name>
<dbReference type="EMBL" id="CAXLJM020000068">
    <property type="protein sequence ID" value="CAL8122574.1"/>
    <property type="molecule type" value="Genomic_DNA"/>
</dbReference>
<feature type="compositionally biased region" description="Acidic residues" evidence="5">
    <location>
        <begin position="63"/>
        <end position="77"/>
    </location>
</feature>
<keyword evidence="4" id="KW-0966">Cell projection</keyword>
<dbReference type="InterPro" id="IPR042814">
    <property type="entry name" value="Morn5"/>
</dbReference>
<evidence type="ECO:0000313" key="7">
    <source>
        <dbReference type="Proteomes" id="UP001642540"/>
    </source>
</evidence>
<evidence type="ECO:0000256" key="4">
    <source>
        <dbReference type="ARBA" id="ARBA00023273"/>
    </source>
</evidence>
<reference evidence="6 7" key="1">
    <citation type="submission" date="2024-08" db="EMBL/GenBank/DDBJ databases">
        <authorList>
            <person name="Cucini C."/>
            <person name="Frati F."/>
        </authorList>
    </citation>
    <scope>NUCLEOTIDE SEQUENCE [LARGE SCALE GENOMIC DNA]</scope>
</reference>
<accession>A0ABP1RA24</accession>
<evidence type="ECO:0000256" key="3">
    <source>
        <dbReference type="ARBA" id="ARBA00023069"/>
    </source>
</evidence>
<evidence type="ECO:0000256" key="5">
    <source>
        <dbReference type="SAM" id="MobiDB-lite"/>
    </source>
</evidence>
<protein>
    <recommendedName>
        <fullName evidence="8">MORN repeat-containing protein 5</fullName>
    </recommendedName>
</protein>
<evidence type="ECO:0000256" key="2">
    <source>
        <dbReference type="ARBA" id="ARBA00022846"/>
    </source>
</evidence>